<comment type="caution">
    <text evidence="5">The sequence shown here is derived from an EMBL/GenBank/DDBJ whole genome shotgun (WGS) entry which is preliminary data.</text>
</comment>
<reference evidence="5 6" key="1">
    <citation type="submission" date="2024-09" db="EMBL/GenBank/DDBJ databases">
        <authorList>
            <person name="Sun Q."/>
            <person name="Mori K."/>
        </authorList>
    </citation>
    <scope>NUCLEOTIDE SEQUENCE [LARGE SCALE GENOMIC DNA]</scope>
    <source>
        <strain evidence="5 6">CCM 4839</strain>
    </source>
</reference>
<evidence type="ECO:0000313" key="5">
    <source>
        <dbReference type="EMBL" id="MFC0394332.1"/>
    </source>
</evidence>
<dbReference type="InterPro" id="IPR009057">
    <property type="entry name" value="Homeodomain-like_sf"/>
</dbReference>
<evidence type="ECO:0000256" key="1">
    <source>
        <dbReference type="ARBA" id="ARBA00023015"/>
    </source>
</evidence>
<evidence type="ECO:0000256" key="2">
    <source>
        <dbReference type="ARBA" id="ARBA00023125"/>
    </source>
</evidence>
<dbReference type="Pfam" id="PF12833">
    <property type="entry name" value="HTH_18"/>
    <property type="match status" value="1"/>
</dbReference>
<dbReference type="Proteomes" id="UP001589818">
    <property type="component" value="Unassembled WGS sequence"/>
</dbReference>
<protein>
    <submittedName>
        <fullName evidence="5">Helix-turn-helix domain-containing protein</fullName>
    </submittedName>
</protein>
<dbReference type="PROSITE" id="PS01124">
    <property type="entry name" value="HTH_ARAC_FAMILY_2"/>
    <property type="match status" value="1"/>
</dbReference>
<gene>
    <name evidence="5" type="ORF">ACFFJ8_23590</name>
</gene>
<keyword evidence="2" id="KW-0238">DNA-binding</keyword>
<keyword evidence="6" id="KW-1185">Reference proteome</keyword>
<evidence type="ECO:0000259" key="4">
    <source>
        <dbReference type="PROSITE" id="PS01124"/>
    </source>
</evidence>
<dbReference type="PANTHER" id="PTHR43280">
    <property type="entry name" value="ARAC-FAMILY TRANSCRIPTIONAL REGULATOR"/>
    <property type="match status" value="1"/>
</dbReference>
<dbReference type="InterPro" id="IPR037923">
    <property type="entry name" value="HTH-like"/>
</dbReference>
<dbReference type="RefSeq" id="WP_204815484.1">
    <property type="nucleotide sequence ID" value="NZ_JANHOF010000001.1"/>
</dbReference>
<dbReference type="SUPFAM" id="SSF51215">
    <property type="entry name" value="Regulatory protein AraC"/>
    <property type="match status" value="1"/>
</dbReference>
<dbReference type="InterPro" id="IPR018062">
    <property type="entry name" value="HTH_AraC-typ_CS"/>
</dbReference>
<dbReference type="Gene3D" id="1.10.10.60">
    <property type="entry name" value="Homeodomain-like"/>
    <property type="match status" value="2"/>
</dbReference>
<accession>A0ABV6JEP5</accession>
<keyword evidence="1" id="KW-0805">Transcription regulation</keyword>
<dbReference type="PROSITE" id="PS00041">
    <property type="entry name" value="HTH_ARAC_FAMILY_1"/>
    <property type="match status" value="1"/>
</dbReference>
<dbReference type="SMART" id="SM00342">
    <property type="entry name" value="HTH_ARAC"/>
    <property type="match status" value="1"/>
</dbReference>
<name>A0ABV6JEP5_9BACL</name>
<dbReference type="EMBL" id="JBHLVF010000041">
    <property type="protein sequence ID" value="MFC0394332.1"/>
    <property type="molecule type" value="Genomic_DNA"/>
</dbReference>
<keyword evidence="3" id="KW-0804">Transcription</keyword>
<proteinExistence type="predicted"/>
<dbReference type="SUPFAM" id="SSF46689">
    <property type="entry name" value="Homeodomain-like"/>
    <property type="match status" value="1"/>
</dbReference>
<dbReference type="Pfam" id="PF02311">
    <property type="entry name" value="AraC_binding"/>
    <property type="match status" value="1"/>
</dbReference>
<dbReference type="PANTHER" id="PTHR43280:SF2">
    <property type="entry name" value="HTH-TYPE TRANSCRIPTIONAL REGULATOR EXSA"/>
    <property type="match status" value="1"/>
</dbReference>
<evidence type="ECO:0000313" key="6">
    <source>
        <dbReference type="Proteomes" id="UP001589818"/>
    </source>
</evidence>
<feature type="domain" description="HTH araC/xylS-type" evidence="4">
    <location>
        <begin position="178"/>
        <end position="278"/>
    </location>
</feature>
<sequence>MMREQHLNTATHLKELIELFDLEWHRFSFPSFGFWRNRGWDGAGSGFELHFYIRGENTVIQDKRTISFRQGDLYYAPDNVRHSVCSDGEFDLYYLGFQFDSPDLNTRMRDLFNHVEFGQVPMSMPGLQADFRALMTELRLNRQISTMAKLYFLHIFMKIYMHQVQSTGYRNKHEQIVRQVIEDIQERLDDGGKILLPAVAERFSLNERYLNHMFKSVTGMTIGKYILSIRIERAKRLLETTSKPITEIAIVSGFYDGAHFTKTFKASESMTPQEYQKQHAYMDIPPD</sequence>
<dbReference type="InterPro" id="IPR014710">
    <property type="entry name" value="RmlC-like_jellyroll"/>
</dbReference>
<organism evidence="5 6">
    <name type="scientific">Paenibacillus mendelii</name>
    <dbReference type="NCBI Taxonomy" id="206163"/>
    <lineage>
        <taxon>Bacteria</taxon>
        <taxon>Bacillati</taxon>
        <taxon>Bacillota</taxon>
        <taxon>Bacilli</taxon>
        <taxon>Bacillales</taxon>
        <taxon>Paenibacillaceae</taxon>
        <taxon>Paenibacillus</taxon>
    </lineage>
</organism>
<dbReference type="InterPro" id="IPR003313">
    <property type="entry name" value="AraC-bd"/>
</dbReference>
<dbReference type="Gene3D" id="2.60.120.10">
    <property type="entry name" value="Jelly Rolls"/>
    <property type="match status" value="1"/>
</dbReference>
<dbReference type="InterPro" id="IPR018060">
    <property type="entry name" value="HTH_AraC"/>
</dbReference>
<dbReference type="CDD" id="cd02208">
    <property type="entry name" value="cupin_RmlC-like"/>
    <property type="match status" value="1"/>
</dbReference>
<evidence type="ECO:0000256" key="3">
    <source>
        <dbReference type="ARBA" id="ARBA00023163"/>
    </source>
</evidence>